<keyword evidence="2" id="KW-1185">Reference proteome</keyword>
<name>A0AAD6ZYC6_9AGAR</name>
<evidence type="ECO:0000313" key="2">
    <source>
        <dbReference type="Proteomes" id="UP001218218"/>
    </source>
</evidence>
<protein>
    <recommendedName>
        <fullName evidence="3">BTB domain-containing protein</fullName>
    </recommendedName>
</protein>
<sequence>MSNNTQKMGYQPVKNKGQWVKHTKFWNMMGLLLSECTQKRAEPSRKLMGLFQVDNRTIYKVHPSMLQELLPVMDSIFSIPDGKAVGDSTREGEEMYPLYIPGTAVAEFDDFLQWLYRVQWVALGSDVAVLERICTNFLKLAHKWEIEVAKDHAIGLLQTIDIPLSCRLQLAGKFGITQWVKPTVTKIFEKRITVLTHFNVEAMGWPVFMMFVKAQESMDIETR</sequence>
<dbReference type="Proteomes" id="UP001218218">
    <property type="component" value="Unassembled WGS sequence"/>
</dbReference>
<evidence type="ECO:0008006" key="3">
    <source>
        <dbReference type="Google" id="ProtNLM"/>
    </source>
</evidence>
<proteinExistence type="predicted"/>
<evidence type="ECO:0000313" key="1">
    <source>
        <dbReference type="EMBL" id="KAJ7343932.1"/>
    </source>
</evidence>
<dbReference type="AlphaFoldDB" id="A0AAD6ZYC6"/>
<reference evidence="1" key="1">
    <citation type="submission" date="2023-03" db="EMBL/GenBank/DDBJ databases">
        <title>Massive genome expansion in bonnet fungi (Mycena s.s.) driven by repeated elements and novel gene families across ecological guilds.</title>
        <authorList>
            <consortium name="Lawrence Berkeley National Laboratory"/>
            <person name="Harder C.B."/>
            <person name="Miyauchi S."/>
            <person name="Viragh M."/>
            <person name="Kuo A."/>
            <person name="Thoen E."/>
            <person name="Andreopoulos B."/>
            <person name="Lu D."/>
            <person name="Skrede I."/>
            <person name="Drula E."/>
            <person name="Henrissat B."/>
            <person name="Morin E."/>
            <person name="Kohler A."/>
            <person name="Barry K."/>
            <person name="LaButti K."/>
            <person name="Morin E."/>
            <person name="Salamov A."/>
            <person name="Lipzen A."/>
            <person name="Mereny Z."/>
            <person name="Hegedus B."/>
            <person name="Baldrian P."/>
            <person name="Stursova M."/>
            <person name="Weitz H."/>
            <person name="Taylor A."/>
            <person name="Grigoriev I.V."/>
            <person name="Nagy L.G."/>
            <person name="Martin F."/>
            <person name="Kauserud H."/>
        </authorList>
    </citation>
    <scope>NUCLEOTIDE SEQUENCE</scope>
    <source>
        <strain evidence="1">CBHHK002</strain>
    </source>
</reference>
<dbReference type="EMBL" id="JARIHO010000022">
    <property type="protein sequence ID" value="KAJ7343932.1"/>
    <property type="molecule type" value="Genomic_DNA"/>
</dbReference>
<gene>
    <name evidence="1" type="ORF">DFH08DRAFT_810467</name>
</gene>
<accession>A0AAD6ZYC6</accession>
<comment type="caution">
    <text evidence="1">The sequence shown here is derived from an EMBL/GenBank/DDBJ whole genome shotgun (WGS) entry which is preliminary data.</text>
</comment>
<organism evidence="1 2">
    <name type="scientific">Mycena albidolilacea</name>
    <dbReference type="NCBI Taxonomy" id="1033008"/>
    <lineage>
        <taxon>Eukaryota</taxon>
        <taxon>Fungi</taxon>
        <taxon>Dikarya</taxon>
        <taxon>Basidiomycota</taxon>
        <taxon>Agaricomycotina</taxon>
        <taxon>Agaricomycetes</taxon>
        <taxon>Agaricomycetidae</taxon>
        <taxon>Agaricales</taxon>
        <taxon>Marasmiineae</taxon>
        <taxon>Mycenaceae</taxon>
        <taxon>Mycena</taxon>
    </lineage>
</organism>